<evidence type="ECO:0000259" key="2">
    <source>
        <dbReference type="Pfam" id="PF16976"/>
    </source>
</evidence>
<protein>
    <submittedName>
        <fullName evidence="3 4">Pilus assembly protein CpaB</fullName>
    </submittedName>
</protein>
<evidence type="ECO:0000313" key="6">
    <source>
        <dbReference type="Proteomes" id="UP000233565"/>
    </source>
</evidence>
<evidence type="ECO:0000256" key="1">
    <source>
        <dbReference type="SAM" id="Phobius"/>
    </source>
</evidence>
<dbReference type="EMBL" id="PJBV01000010">
    <property type="protein sequence ID" value="PKH44099.1"/>
    <property type="molecule type" value="Genomic_DNA"/>
</dbReference>
<dbReference type="InterPro" id="IPR031571">
    <property type="entry name" value="RcpC_dom"/>
</dbReference>
<evidence type="ECO:0000313" key="4">
    <source>
        <dbReference type="EMBL" id="SFA95528.1"/>
    </source>
</evidence>
<feature type="domain" description="Flp pilus assembly protein RcpC/CpaB" evidence="2">
    <location>
        <begin position="115"/>
        <end position="233"/>
    </location>
</feature>
<reference evidence="4" key="1">
    <citation type="submission" date="2016-10" db="EMBL/GenBank/DDBJ databases">
        <authorList>
            <person name="de Groot N.N."/>
        </authorList>
    </citation>
    <scope>NUCLEOTIDE SEQUENCE [LARGE SCALE GENOMIC DNA]</scope>
    <source>
        <strain evidence="4">CGMCC 1.10697</strain>
    </source>
</reference>
<accession>A0A1I0X5A6</accession>
<keyword evidence="1" id="KW-0812">Transmembrane</keyword>
<gene>
    <name evidence="3" type="primary">cpaB</name>
    <name evidence="3" type="ORF">CXG46_00610</name>
    <name evidence="4" type="ORF">SAMN05192575_102113</name>
</gene>
<dbReference type="EMBL" id="FOKC01000002">
    <property type="protein sequence ID" value="SFA95528.1"/>
    <property type="molecule type" value="Genomic_DNA"/>
</dbReference>
<dbReference type="Proteomes" id="UP000199113">
    <property type="component" value="Unassembled WGS sequence"/>
</dbReference>
<organism evidence="4 5">
    <name type="scientific">Nocardioides alpinus</name>
    <dbReference type="NCBI Taxonomy" id="748909"/>
    <lineage>
        <taxon>Bacteria</taxon>
        <taxon>Bacillati</taxon>
        <taxon>Actinomycetota</taxon>
        <taxon>Actinomycetes</taxon>
        <taxon>Propionibacteriales</taxon>
        <taxon>Nocardioidaceae</taxon>
        <taxon>Nocardioides</taxon>
    </lineage>
</organism>
<name>A0A1I0X5A6_9ACTN</name>
<sequence length="261" mass="27365">MARRSALLIAAVLIAAIGTAMIVLYVKGIDDRATQGQELVEVLTATAVIEAGETVSAAQEAGKFEAKQVRREDMVAGALDSTESIADLVALGTVFPGEQVISDRFGALGSIENLVIPDDKMAVSVELTDFERVAGFVNPGSEVAIFGTAASPIRRLPDGTEQTLSSVTRIILPRIPVIGVGTTSVTSRTVTEGEEGAQVTEQVARTILTVAVTQEEAEQLVLADRTLELTFALLGSETKSQDKAGVNPVDILPETFRGTAG</sequence>
<evidence type="ECO:0000313" key="3">
    <source>
        <dbReference type="EMBL" id="PKH44099.1"/>
    </source>
</evidence>
<dbReference type="RefSeq" id="WP_091195849.1">
    <property type="nucleotide sequence ID" value="NZ_FOKC01000002.1"/>
</dbReference>
<reference evidence="3 6" key="2">
    <citation type="submission" date="2017-12" db="EMBL/GenBank/DDBJ databases">
        <title>Pharmacopeia of the Arctic Ocean.</title>
        <authorList>
            <person name="Collins E."/>
            <person name="Ducluzeau A.-L."/>
        </authorList>
    </citation>
    <scope>NUCLEOTIDE SEQUENCE [LARGE SCALE GENOMIC DNA]</scope>
    <source>
        <strain evidence="3 6">DSM 23325</strain>
    </source>
</reference>
<dbReference type="AlphaFoldDB" id="A0A1I0X5A6"/>
<keyword evidence="1" id="KW-0472">Membrane</keyword>
<feature type="transmembrane region" description="Helical" evidence="1">
    <location>
        <begin position="6"/>
        <end position="26"/>
    </location>
</feature>
<dbReference type="Proteomes" id="UP000233565">
    <property type="component" value="Unassembled WGS sequence"/>
</dbReference>
<dbReference type="InterPro" id="IPR017592">
    <property type="entry name" value="Pilus_assmbl_Flp-typ_CpaB"/>
</dbReference>
<dbReference type="STRING" id="748909.SAMN05192575_102113"/>
<dbReference type="Pfam" id="PF16976">
    <property type="entry name" value="RcpC"/>
    <property type="match status" value="1"/>
</dbReference>
<dbReference type="CDD" id="cd11614">
    <property type="entry name" value="SAF_CpaB_FlgA_like"/>
    <property type="match status" value="1"/>
</dbReference>
<dbReference type="NCBIfam" id="TIGR03177">
    <property type="entry name" value="pilus_cpaB"/>
    <property type="match status" value="1"/>
</dbReference>
<dbReference type="OrthoDB" id="5182178at2"/>
<keyword evidence="1" id="KW-1133">Transmembrane helix</keyword>
<proteinExistence type="predicted"/>
<keyword evidence="6" id="KW-1185">Reference proteome</keyword>
<evidence type="ECO:0000313" key="5">
    <source>
        <dbReference type="Proteomes" id="UP000199113"/>
    </source>
</evidence>